<dbReference type="InterPro" id="IPR008979">
    <property type="entry name" value="Galactose-bd-like_sf"/>
</dbReference>
<reference evidence="1" key="1">
    <citation type="journal article" date="2014" name="Front. Microbiol.">
        <title>High frequency of phylogenetically diverse reductive dehalogenase-homologous genes in deep subseafloor sedimentary metagenomes.</title>
        <authorList>
            <person name="Kawai M."/>
            <person name="Futagami T."/>
            <person name="Toyoda A."/>
            <person name="Takaki Y."/>
            <person name="Nishi S."/>
            <person name="Hori S."/>
            <person name="Arai W."/>
            <person name="Tsubouchi T."/>
            <person name="Morono Y."/>
            <person name="Uchiyama I."/>
            <person name="Ito T."/>
            <person name="Fujiyama A."/>
            <person name="Inagaki F."/>
            <person name="Takami H."/>
        </authorList>
    </citation>
    <scope>NUCLEOTIDE SEQUENCE</scope>
    <source>
        <strain evidence="1">Expedition CK06-06</strain>
    </source>
</reference>
<name>X1HIU0_9ZZZZ</name>
<organism evidence="1">
    <name type="scientific">marine sediment metagenome</name>
    <dbReference type="NCBI Taxonomy" id="412755"/>
    <lineage>
        <taxon>unclassified sequences</taxon>
        <taxon>metagenomes</taxon>
        <taxon>ecological metagenomes</taxon>
    </lineage>
</organism>
<evidence type="ECO:0000313" key="1">
    <source>
        <dbReference type="EMBL" id="GAH69407.1"/>
    </source>
</evidence>
<comment type="caution">
    <text evidence="1">The sequence shown here is derived from an EMBL/GenBank/DDBJ whole genome shotgun (WGS) entry which is preliminary data.</text>
</comment>
<sequence>YLYNPIDPVPNLGGQNQPFDLCGPMDQRDIENRGDVLIFQTANLTEPVETVGRIWSYHPPT</sequence>
<proteinExistence type="predicted"/>
<dbReference type="Gene3D" id="2.60.120.260">
    <property type="entry name" value="Galactose-binding domain-like"/>
    <property type="match status" value="1"/>
</dbReference>
<dbReference type="AlphaFoldDB" id="X1HIU0"/>
<dbReference type="EMBL" id="BARU01029656">
    <property type="protein sequence ID" value="GAH69407.1"/>
    <property type="molecule type" value="Genomic_DNA"/>
</dbReference>
<gene>
    <name evidence="1" type="ORF">S03H2_47137</name>
</gene>
<accession>X1HIU0</accession>
<protein>
    <submittedName>
        <fullName evidence="1">Uncharacterized protein</fullName>
    </submittedName>
</protein>
<feature type="non-terminal residue" evidence="1">
    <location>
        <position position="1"/>
    </location>
</feature>
<dbReference type="SUPFAM" id="SSF49785">
    <property type="entry name" value="Galactose-binding domain-like"/>
    <property type="match status" value="1"/>
</dbReference>